<comment type="similarity">
    <text evidence="6 8">Belongs to the orthopoxvirus OPG079 family.</text>
</comment>
<keyword evidence="11" id="KW-1185">Reference proteome</keyword>
<evidence type="ECO:0000313" key="11">
    <source>
        <dbReference type="Proteomes" id="UP000249273"/>
    </source>
</evidence>
<evidence type="ECO:0000256" key="4">
    <source>
        <dbReference type="ARBA" id="ARBA00023200"/>
    </source>
</evidence>
<dbReference type="GO" id="GO:0003697">
    <property type="term" value="F:single-stranded DNA binding"/>
    <property type="evidence" value="ECO:0007669"/>
    <property type="project" value="UniProtKB-UniRule"/>
</dbReference>
<evidence type="ECO:0000256" key="6">
    <source>
        <dbReference type="ARBA" id="ARBA00034757"/>
    </source>
</evidence>
<sequence length="281" mass="31579">MRKSVSSSQSRSLPNKVTNKNHTDGERTRNISPPDIISITRSLSKTTTKCISSVALTPTQYPNCFNINIALVDELATKLTSSLIMIEGEGKLYKNKSSDNFRQPNSCGYFLRIKPKSSNPLLYQLLEHIYSNLDKNVRVPPSLSGLQVSTLVEKTIKDDYLYVNKIVGAILEYVSVGEKNRQRNLMDDIELLSLRDPQVMTVLLTPLVFYKSGSECKVTFALKKLTVTKECAINVLDLEGVETKIRMSTDDDDDNIDTCRQLCIVKEPNVDIDDDDDSFNI</sequence>
<evidence type="ECO:0000256" key="5">
    <source>
        <dbReference type="ARBA" id="ARBA00034682"/>
    </source>
</evidence>
<evidence type="ECO:0000256" key="8">
    <source>
        <dbReference type="PIRNR" id="PIRNR003767"/>
    </source>
</evidence>
<evidence type="ECO:0000256" key="3">
    <source>
        <dbReference type="ARBA" id="ARBA00023125"/>
    </source>
</evidence>
<dbReference type="OrthoDB" id="8815at10239"/>
<dbReference type="PIRSF" id="PIRSF003767">
    <property type="entry name" value="VAC_I3L"/>
    <property type="match status" value="1"/>
</dbReference>
<dbReference type="InterPro" id="IPR006754">
    <property type="entry name" value="Poxvirus_I3_ssDNA-bd"/>
</dbReference>
<dbReference type="RefSeq" id="YP_009480583.1">
    <property type="nucleotide sequence ID" value="NC_037656.1"/>
</dbReference>
<evidence type="ECO:0000313" key="10">
    <source>
        <dbReference type="EMBL" id="AWU47090.1"/>
    </source>
</evidence>
<feature type="region of interest" description="Disordered" evidence="9">
    <location>
        <begin position="1"/>
        <end position="34"/>
    </location>
</feature>
<evidence type="ECO:0000256" key="9">
    <source>
        <dbReference type="SAM" id="MobiDB-lite"/>
    </source>
</evidence>
<comment type="subcellular location">
    <subcellularLocation>
        <location evidence="8">Host cytoplasm</location>
    </subcellularLocation>
    <text evidence="8">Localizes in cytoplasmic virus factories, where it is associated with viral DNA.</text>
</comment>
<dbReference type="GeneID" id="36841042"/>
<keyword evidence="2 8" id="KW-0226">DNA condensation</keyword>
<evidence type="ECO:0000256" key="2">
    <source>
        <dbReference type="ARBA" id="ARBA00023067"/>
    </source>
</evidence>
<dbReference type="KEGG" id="vg:36841042"/>
<evidence type="ECO:0000256" key="1">
    <source>
        <dbReference type="ARBA" id="ARBA00022518"/>
    </source>
</evidence>
<proteinExistence type="inferred from homology"/>
<dbReference type="Proteomes" id="UP000249273">
    <property type="component" value="Segment"/>
</dbReference>
<dbReference type="Pfam" id="PF04661">
    <property type="entry name" value="Pox_I3"/>
    <property type="match status" value="1"/>
</dbReference>
<dbReference type="GO" id="GO:0030430">
    <property type="term" value="C:host cell cytoplasm"/>
    <property type="evidence" value="ECO:0007669"/>
    <property type="project" value="UniProtKB-SubCell"/>
</dbReference>
<accession>A0A2U9QHL2</accession>
<keyword evidence="1" id="KW-0244">Early protein</keyword>
<comment type="function">
    <text evidence="5">Plays an essential role in viral DNA replication. Binds to ssDNA with high affinity and localizes to cytoplasmic factories where nascent viral genomes accumulate. May disrupt loops, hairpins and other secondary structures present on ssDNA to reduce and eliminate pausing of viral DNA polymerase at specific sites during elongation.</text>
</comment>
<feature type="compositionally biased region" description="Low complexity" evidence="9">
    <location>
        <begin position="1"/>
        <end position="12"/>
    </location>
</feature>
<name>A0A2U9QHL2_9POXV</name>
<keyword evidence="3 8" id="KW-0238">DNA-binding</keyword>
<organism evidence="10">
    <name type="scientific">Sea otter poxvirus</name>
    <dbReference type="NCBI Taxonomy" id="1416741"/>
    <lineage>
        <taxon>Viruses</taxon>
        <taxon>Varidnaviria</taxon>
        <taxon>Bamfordvirae</taxon>
        <taxon>Nucleocytoviricota</taxon>
        <taxon>Pokkesviricetes</taxon>
        <taxon>Chitovirales</taxon>
        <taxon>Poxviridae</taxon>
        <taxon>Chordopoxvirinae</taxon>
        <taxon>Mustelpoxvirus</taxon>
        <taxon>Mustelpoxvirus seaotterpox</taxon>
        <taxon>Sea otterpox virus</taxon>
    </lineage>
</organism>
<dbReference type="EMBL" id="MH427217">
    <property type="protein sequence ID" value="AWU47090.1"/>
    <property type="molecule type" value="Genomic_DNA"/>
</dbReference>
<reference evidence="10" key="1">
    <citation type="submission" date="2018-05" db="EMBL/GenBank/DDBJ databases">
        <title>Complete Genome Sequence of a Novel Sea Otter Poxvirus.</title>
        <authorList>
            <person name="Jacob J.M."/>
            <person name="Subramaniam K."/>
            <person name="Tu S.-L."/>
            <person name="Nielsen O."/>
            <person name="Tuomi P.A."/>
            <person name="Upton C."/>
            <person name="Waltzek T.B."/>
        </authorList>
    </citation>
    <scope>NUCLEOTIDE SEQUENCE [LARGE SCALE GENOMIC DNA]</scope>
    <source>
        <strain evidence="10">ELK</strain>
    </source>
</reference>
<gene>
    <name evidence="10" type="primary">SOPV-ELK-045</name>
</gene>
<comment type="subunit">
    <text evidence="8">Homoomultimer. Interacts with the small subunit of ribonucleotide reductase.</text>
</comment>
<evidence type="ECO:0000256" key="7">
    <source>
        <dbReference type="ARBA" id="ARBA00034817"/>
    </source>
</evidence>
<dbReference type="GO" id="GO:0030261">
    <property type="term" value="P:chromosome condensation"/>
    <property type="evidence" value="ECO:0007669"/>
    <property type="project" value="UniProtKB-UniRule"/>
</dbReference>
<keyword evidence="4 8" id="KW-1035">Host cytoplasm</keyword>
<protein>
    <recommendedName>
        <fullName evidence="7 8">Protein OPG079</fullName>
    </recommendedName>
</protein>